<accession>A0A6D1ABD1</accession>
<gene>
    <name evidence="1" type="ORF">G3563_28040</name>
</gene>
<feature type="non-terminal residue" evidence="1">
    <location>
        <position position="101"/>
    </location>
</feature>
<organism evidence="1">
    <name type="scientific">Escherichia coli</name>
    <dbReference type="NCBI Taxonomy" id="562"/>
    <lineage>
        <taxon>Bacteria</taxon>
        <taxon>Pseudomonadati</taxon>
        <taxon>Pseudomonadota</taxon>
        <taxon>Gammaproteobacteria</taxon>
        <taxon>Enterobacterales</taxon>
        <taxon>Enterobacteriaceae</taxon>
        <taxon>Escherichia</taxon>
    </lineage>
</organism>
<protein>
    <submittedName>
        <fullName evidence="1">Transcription termination/antitermination protein NusA</fullName>
    </submittedName>
</protein>
<proteinExistence type="predicted"/>
<dbReference type="EMBL" id="JAAHTE010000462">
    <property type="protein sequence ID" value="NEU02852.1"/>
    <property type="molecule type" value="Genomic_DNA"/>
</dbReference>
<sequence length="101" mass="11868">LDIITVEEAKLKNILFDESKIAEVEESLNSFRRYGATKKAPARAFNNNRRKTNSYFENLDLSLEGFDKDILAFREQEQAFFDESNSQNMEFDELIQQYNSE</sequence>
<reference evidence="1" key="1">
    <citation type="submission" date="2020-02" db="EMBL/GenBank/DDBJ databases">
        <title>Investigating the Use of Bacteriophages as New Decolonization Strategy for Intestinal Carriage of CTX-M-15-producing ST131 Escherichia coli: an In Vitro Continuous Culture System Model.</title>
        <authorList>
            <person name="Bernasconi O.J."/>
            <person name="Campos-Madueno E.I."/>
            <person name="Dona V."/>
            <person name="Perreten V."/>
            <person name="Carattoli A."/>
            <person name="Endimiani A."/>
        </authorList>
    </citation>
    <scope>NUCLEOTIDE SEQUENCE</scope>
    <source>
        <strain evidence="1">4901.28</strain>
    </source>
</reference>
<feature type="non-terminal residue" evidence="1">
    <location>
        <position position="1"/>
    </location>
</feature>
<comment type="caution">
    <text evidence="1">The sequence shown here is derived from an EMBL/GenBank/DDBJ whole genome shotgun (WGS) entry which is preliminary data.</text>
</comment>
<dbReference type="AlphaFoldDB" id="A0A6D1ABD1"/>
<name>A0A6D1ABD1_ECOLX</name>
<evidence type="ECO:0000313" key="1">
    <source>
        <dbReference type="EMBL" id="NEU02852.1"/>
    </source>
</evidence>